<protein>
    <submittedName>
        <fullName evidence="1">Uncharacterized protein</fullName>
    </submittedName>
</protein>
<keyword evidence="2" id="KW-1185">Reference proteome</keyword>
<dbReference type="RefSeq" id="WP_157192379.1">
    <property type="nucleotide sequence ID" value="NZ_CP046621.1"/>
</dbReference>
<proteinExistence type="predicted"/>
<name>A0A6I6H7Z5_9PSED</name>
<gene>
    <name evidence="1" type="ORF">GPJ81_12065</name>
</gene>
<dbReference type="EMBL" id="CP046621">
    <property type="protein sequence ID" value="QGW77384.1"/>
    <property type="molecule type" value="Genomic_DNA"/>
</dbReference>
<dbReference type="AlphaFoldDB" id="A0A6I6H7Z5"/>
<reference evidence="1" key="1">
    <citation type="submission" date="2019-12" db="EMBL/GenBank/DDBJ databases">
        <title>Hybrid Genome Assemblies of two High G+C Isolates from Undergraduate Microbiology Courses.</title>
        <authorList>
            <person name="Ne Ville C.J."/>
            <person name="Enright D."/>
            <person name="Hernandez I."/>
            <person name="Dodsworth J."/>
            <person name="Orwin P.M."/>
        </authorList>
    </citation>
    <scope>NUCLEOTIDE SEQUENCE [LARGE SCALE GENOMIC DNA]</scope>
    <source>
        <strain evidence="1">Neo</strain>
    </source>
</reference>
<evidence type="ECO:0000313" key="2">
    <source>
        <dbReference type="Proteomes" id="UP000426235"/>
    </source>
</evidence>
<organism evidence="1 2">
    <name type="scientific">Pseudomonas alkylphenolica</name>
    <dbReference type="NCBI Taxonomy" id="237609"/>
    <lineage>
        <taxon>Bacteria</taxon>
        <taxon>Pseudomonadati</taxon>
        <taxon>Pseudomonadota</taxon>
        <taxon>Gammaproteobacteria</taxon>
        <taxon>Pseudomonadales</taxon>
        <taxon>Pseudomonadaceae</taxon>
        <taxon>Pseudomonas</taxon>
    </lineage>
</organism>
<accession>A0A6I6H7Z5</accession>
<dbReference type="Proteomes" id="UP000426235">
    <property type="component" value="Chromosome"/>
</dbReference>
<sequence length="108" mass="11659">MDVYDLIAKSAENYSNAVSKREYHADAADDIELKGLDEAVDEAYMALETAFNDGLRSVALATDSLKFQAEKTSKAIESAIEVAGDIQSAVDKINKATKAIIDFIGKVI</sequence>
<evidence type="ECO:0000313" key="1">
    <source>
        <dbReference type="EMBL" id="QGW77384.1"/>
    </source>
</evidence>